<protein>
    <submittedName>
        <fullName evidence="1">Uncharacterized protein</fullName>
    </submittedName>
</protein>
<dbReference type="EMBL" id="MTYJ01000012">
    <property type="protein sequence ID" value="OQV23389.1"/>
    <property type="molecule type" value="Genomic_DNA"/>
</dbReference>
<comment type="caution">
    <text evidence="1">The sequence shown here is derived from an EMBL/GenBank/DDBJ whole genome shotgun (WGS) entry which is preliminary data.</text>
</comment>
<sequence length="372" mass="41614">MWCYMIDVALLSYDANKLSRGNDKFCISENYAGQCEDDENPACSQSCKDESRSGGNCGPFKGAIKVCYCDGCPGTTVATSRQTTRRPFSRTTVGSTMSPLLEEVLQRSFDQQKPVFLMKEISPETCTNLDTDSCEIYKKKDHSNNCESALFAYCSPRASNFETTYFFRKVGRLNAGHGLGLNLGGERSFTKKMFEPIADILISLDVYDFPHFSTSLFSAASVKLAILQELGIYNCQSIEIQRDDFLAFPSLRVLKFYGKSTIASIEENAFDSLMYLRHITFEEGFNTLSELSPELRNHLSLLHCSPNYKWLRDWLQLRPYLLTPIEDGEVISAGGLTSSKVLKENIFVPVDCASSKLIAENTDGPFSSAMNM</sequence>
<reference evidence="2" key="1">
    <citation type="submission" date="2017-01" db="EMBL/GenBank/DDBJ databases">
        <title>Comparative genomics of anhydrobiosis in the tardigrade Hypsibius dujardini.</title>
        <authorList>
            <person name="Yoshida Y."/>
            <person name="Koutsovoulos G."/>
            <person name="Laetsch D."/>
            <person name="Stevens L."/>
            <person name="Kumar S."/>
            <person name="Horikawa D."/>
            <person name="Ishino K."/>
            <person name="Komine S."/>
            <person name="Tomita M."/>
            <person name="Blaxter M."/>
            <person name="Arakawa K."/>
        </authorList>
    </citation>
    <scope>NUCLEOTIDE SEQUENCE [LARGE SCALE GENOMIC DNA]</scope>
    <source>
        <strain evidence="2">Z151</strain>
    </source>
</reference>
<proteinExistence type="predicted"/>
<dbReference type="Proteomes" id="UP000192578">
    <property type="component" value="Unassembled WGS sequence"/>
</dbReference>
<dbReference type="InterPro" id="IPR032675">
    <property type="entry name" value="LRR_dom_sf"/>
</dbReference>
<dbReference type="OrthoDB" id="10669850at2759"/>
<keyword evidence="2" id="KW-1185">Reference proteome</keyword>
<evidence type="ECO:0000313" key="2">
    <source>
        <dbReference type="Proteomes" id="UP000192578"/>
    </source>
</evidence>
<organism evidence="1 2">
    <name type="scientific">Hypsibius exemplaris</name>
    <name type="common">Freshwater tardigrade</name>
    <dbReference type="NCBI Taxonomy" id="2072580"/>
    <lineage>
        <taxon>Eukaryota</taxon>
        <taxon>Metazoa</taxon>
        <taxon>Ecdysozoa</taxon>
        <taxon>Tardigrada</taxon>
        <taxon>Eutardigrada</taxon>
        <taxon>Parachela</taxon>
        <taxon>Hypsibioidea</taxon>
        <taxon>Hypsibiidae</taxon>
        <taxon>Hypsibius</taxon>
    </lineage>
</organism>
<gene>
    <name evidence="1" type="ORF">BV898_02835</name>
</gene>
<dbReference type="SUPFAM" id="SSF52058">
    <property type="entry name" value="L domain-like"/>
    <property type="match status" value="1"/>
</dbReference>
<dbReference type="Gene3D" id="3.80.10.10">
    <property type="entry name" value="Ribonuclease Inhibitor"/>
    <property type="match status" value="1"/>
</dbReference>
<dbReference type="AlphaFoldDB" id="A0A1W0X772"/>
<name>A0A1W0X772_HYPEX</name>
<evidence type="ECO:0000313" key="1">
    <source>
        <dbReference type="EMBL" id="OQV23389.1"/>
    </source>
</evidence>
<accession>A0A1W0X772</accession>